<keyword evidence="7 14" id="KW-1133">Transmembrane helix</keyword>
<reference evidence="15 16" key="1">
    <citation type="submission" date="2019-09" db="EMBL/GenBank/DDBJ databases">
        <authorList>
            <person name="Silva M."/>
            <person name="Pereira G."/>
            <person name="Lopes-Da-Costa L."/>
            <person name="Silva E."/>
        </authorList>
    </citation>
    <scope>NUCLEOTIDE SEQUENCE [LARGE SCALE GENOMIC DNA]</scope>
    <source>
        <strain evidence="15 16">FMV-PI01</strain>
    </source>
</reference>
<feature type="transmembrane region" description="Helical" evidence="14">
    <location>
        <begin position="342"/>
        <end position="364"/>
    </location>
</feature>
<evidence type="ECO:0000313" key="16">
    <source>
        <dbReference type="Proteomes" id="UP000476338"/>
    </source>
</evidence>
<feature type="transmembrane region" description="Helical" evidence="14">
    <location>
        <begin position="251"/>
        <end position="276"/>
    </location>
</feature>
<dbReference type="AlphaFoldDB" id="A0A6L5WFY7"/>
<dbReference type="GO" id="GO:0006814">
    <property type="term" value="P:sodium ion transport"/>
    <property type="evidence" value="ECO:0007669"/>
    <property type="project" value="UniProtKB-KW"/>
</dbReference>
<evidence type="ECO:0000256" key="14">
    <source>
        <dbReference type="SAM" id="Phobius"/>
    </source>
</evidence>
<evidence type="ECO:0000256" key="12">
    <source>
        <dbReference type="ARBA" id="ARBA00033708"/>
    </source>
</evidence>
<evidence type="ECO:0000256" key="13">
    <source>
        <dbReference type="RuleBase" id="RU362091"/>
    </source>
</evidence>
<name>A0A6L5WFY7_9BACT</name>
<keyword evidence="4" id="KW-1003">Cell membrane</keyword>
<feature type="transmembrane region" description="Helical" evidence="14">
    <location>
        <begin position="296"/>
        <end position="321"/>
    </location>
</feature>
<evidence type="ECO:0000256" key="8">
    <source>
        <dbReference type="ARBA" id="ARBA00023053"/>
    </source>
</evidence>
<evidence type="ECO:0000256" key="7">
    <source>
        <dbReference type="ARBA" id="ARBA00022989"/>
    </source>
</evidence>
<feature type="transmembrane region" description="Helical" evidence="14">
    <location>
        <begin position="6"/>
        <end position="22"/>
    </location>
</feature>
<evidence type="ECO:0000256" key="9">
    <source>
        <dbReference type="ARBA" id="ARBA00023065"/>
    </source>
</evidence>
<dbReference type="RefSeq" id="WP_154570305.1">
    <property type="nucleotide sequence ID" value="NZ_VWSJ01000006.1"/>
</dbReference>
<feature type="transmembrane region" description="Helical" evidence="14">
    <location>
        <begin position="370"/>
        <end position="390"/>
    </location>
</feature>
<dbReference type="InterPro" id="IPR001734">
    <property type="entry name" value="Na/solute_symporter"/>
</dbReference>
<feature type="transmembrane region" description="Helical" evidence="14">
    <location>
        <begin position="74"/>
        <end position="94"/>
    </location>
</feature>
<keyword evidence="9" id="KW-0406">Ion transport</keyword>
<keyword evidence="16" id="KW-1185">Reference proteome</keyword>
<comment type="catalytic activity">
    <reaction evidence="12">
        <text>L-proline(in) + Na(+)(in) = L-proline(out) + Na(+)(out)</text>
        <dbReference type="Rhea" id="RHEA:28967"/>
        <dbReference type="ChEBI" id="CHEBI:29101"/>
        <dbReference type="ChEBI" id="CHEBI:60039"/>
    </reaction>
</comment>
<dbReference type="PROSITE" id="PS50283">
    <property type="entry name" value="NA_SOLUT_SYMP_3"/>
    <property type="match status" value="1"/>
</dbReference>
<dbReference type="Proteomes" id="UP000476338">
    <property type="component" value="Unassembled WGS sequence"/>
</dbReference>
<evidence type="ECO:0000313" key="15">
    <source>
        <dbReference type="EMBL" id="MSN96038.1"/>
    </source>
</evidence>
<keyword evidence="10 14" id="KW-0472">Membrane</keyword>
<evidence type="ECO:0000256" key="4">
    <source>
        <dbReference type="ARBA" id="ARBA00022475"/>
    </source>
</evidence>
<keyword evidence="8" id="KW-0915">Sodium</keyword>
<evidence type="ECO:0000256" key="11">
    <source>
        <dbReference type="ARBA" id="ARBA00023201"/>
    </source>
</evidence>
<evidence type="ECO:0000256" key="10">
    <source>
        <dbReference type="ARBA" id="ARBA00023136"/>
    </source>
</evidence>
<keyword evidence="11" id="KW-0739">Sodium transport</keyword>
<accession>A0A6L5WFY7</accession>
<keyword evidence="6" id="KW-0769">Symport</keyword>
<dbReference type="InterPro" id="IPR050277">
    <property type="entry name" value="Sodium:Solute_Symporter"/>
</dbReference>
<comment type="subcellular location">
    <subcellularLocation>
        <location evidence="1">Cell membrane</location>
        <topology evidence="1">Multi-pass membrane protein</topology>
    </subcellularLocation>
</comment>
<feature type="transmembrane region" description="Helical" evidence="14">
    <location>
        <begin position="428"/>
        <end position="452"/>
    </location>
</feature>
<feature type="transmembrane region" description="Helical" evidence="14">
    <location>
        <begin position="114"/>
        <end position="131"/>
    </location>
</feature>
<evidence type="ECO:0000256" key="5">
    <source>
        <dbReference type="ARBA" id="ARBA00022692"/>
    </source>
</evidence>
<dbReference type="PANTHER" id="PTHR48086">
    <property type="entry name" value="SODIUM/PROLINE SYMPORTER-RELATED"/>
    <property type="match status" value="1"/>
</dbReference>
<dbReference type="GO" id="GO:0005886">
    <property type="term" value="C:plasma membrane"/>
    <property type="evidence" value="ECO:0007669"/>
    <property type="project" value="UniProtKB-SubCell"/>
</dbReference>
<proteinExistence type="inferred from homology"/>
<evidence type="ECO:0000256" key="2">
    <source>
        <dbReference type="ARBA" id="ARBA00006434"/>
    </source>
</evidence>
<dbReference type="Gene3D" id="1.20.1730.10">
    <property type="entry name" value="Sodium/glucose cotransporter"/>
    <property type="match status" value="1"/>
</dbReference>
<sequence>MSLFSIAFWGFLFVYGGILWFLSPKVKSFDGFFKASDEKGREVNVWLLSTSIFISWIFAKSVTNAANLGEKYGIVGGVAYAAYWLCIPVAGIILYRLRTKYNATGLVSFLNSNYGKFASFCFSIAILIRLFNEVWSNTSVVGGYYGESGSMSFIIAALLFTFITLIYSLKGGLRGSVITDIVQAVIFVIGVGFVLTFVLPKYSVGEIVSTGEWSLVGGVDLLLVALLQIFSYPFHDPVLTDRGFLCSPKRMLISFIIAGLTGFMAIFIFSFIGVYAGFEGINGSNIPASVAGSMGLAALFLMNIVMISAAGSTLDSTFASVSKLIAHDWIKIINPNLLSKSVIIGMISMVIIAVVGNFPMFFGIDILKATTISGTMVIGMAPIFLLHGVVKINKLSFYLSFFFGLFCGFIEVFGLFPKALYIGSGDSAGLLGVNLYGLIGCFILYFLGAYIAKLRS</sequence>
<gene>
    <name evidence="15" type="ORF">F1B92_02325</name>
</gene>
<comment type="caution">
    <text evidence="15">The sequence shown here is derived from an EMBL/GenBank/DDBJ whole genome shotgun (WGS) entry which is preliminary data.</text>
</comment>
<dbReference type="EMBL" id="VWSJ01000006">
    <property type="protein sequence ID" value="MSN96038.1"/>
    <property type="molecule type" value="Genomic_DNA"/>
</dbReference>
<evidence type="ECO:0000256" key="3">
    <source>
        <dbReference type="ARBA" id="ARBA00022448"/>
    </source>
</evidence>
<evidence type="ECO:0000256" key="6">
    <source>
        <dbReference type="ARBA" id="ARBA00022847"/>
    </source>
</evidence>
<keyword evidence="5 14" id="KW-0812">Transmembrane</keyword>
<dbReference type="InterPro" id="IPR038377">
    <property type="entry name" value="Na/Glc_symporter_sf"/>
</dbReference>
<keyword evidence="3" id="KW-0813">Transport</keyword>
<feature type="transmembrane region" description="Helical" evidence="14">
    <location>
        <begin position="151"/>
        <end position="169"/>
    </location>
</feature>
<feature type="transmembrane region" description="Helical" evidence="14">
    <location>
        <begin position="43"/>
        <end position="62"/>
    </location>
</feature>
<feature type="transmembrane region" description="Helical" evidence="14">
    <location>
        <begin position="181"/>
        <end position="199"/>
    </location>
</feature>
<evidence type="ECO:0000256" key="1">
    <source>
        <dbReference type="ARBA" id="ARBA00004651"/>
    </source>
</evidence>
<organism evidence="15 16">
    <name type="scientific">Campylobacter portucalensis</name>
    <dbReference type="NCBI Taxonomy" id="2608384"/>
    <lineage>
        <taxon>Bacteria</taxon>
        <taxon>Pseudomonadati</taxon>
        <taxon>Campylobacterota</taxon>
        <taxon>Epsilonproteobacteria</taxon>
        <taxon>Campylobacterales</taxon>
        <taxon>Campylobacteraceae</taxon>
        <taxon>Campylobacter</taxon>
    </lineage>
</organism>
<dbReference type="Pfam" id="PF00474">
    <property type="entry name" value="SSF"/>
    <property type="match status" value="1"/>
</dbReference>
<protein>
    <submittedName>
        <fullName evidence="15">Sodium:solute symporter</fullName>
    </submittedName>
</protein>
<feature type="transmembrane region" description="Helical" evidence="14">
    <location>
        <begin position="397"/>
        <end position="416"/>
    </location>
</feature>
<reference evidence="15 16" key="2">
    <citation type="submission" date="2020-03" db="EMBL/GenBank/DDBJ databases">
        <title>Campylobacter portucalensis sp. nov., a new species of Campylobacter isolated from the reproductive tract of bulls.</title>
        <authorList>
            <person name="Silva M.F."/>
            <person name="Pereira G."/>
            <person name="Carneiro C."/>
            <person name="Hemphill A."/>
            <person name="Mateus L."/>
            <person name="Lopes-Da-Costa L."/>
            <person name="Silva E."/>
        </authorList>
    </citation>
    <scope>NUCLEOTIDE SEQUENCE [LARGE SCALE GENOMIC DNA]</scope>
    <source>
        <strain evidence="15 16">FMV-PI01</strain>
    </source>
</reference>
<dbReference type="GO" id="GO:0015293">
    <property type="term" value="F:symporter activity"/>
    <property type="evidence" value="ECO:0007669"/>
    <property type="project" value="UniProtKB-KW"/>
</dbReference>
<feature type="transmembrane region" description="Helical" evidence="14">
    <location>
        <begin position="211"/>
        <end position="230"/>
    </location>
</feature>
<comment type="similarity">
    <text evidence="2 13">Belongs to the sodium:solute symporter (SSF) (TC 2.A.21) family.</text>
</comment>
<dbReference type="PANTHER" id="PTHR48086:SF3">
    <property type="entry name" value="SODIUM_PROLINE SYMPORTER"/>
    <property type="match status" value="1"/>
</dbReference>